<dbReference type="SUPFAM" id="SSF56349">
    <property type="entry name" value="DNA breaking-rejoining enzymes"/>
    <property type="match status" value="1"/>
</dbReference>
<dbReference type="Pfam" id="PF00589">
    <property type="entry name" value="Phage_integrase"/>
    <property type="match status" value="1"/>
</dbReference>
<evidence type="ECO:0000256" key="1">
    <source>
        <dbReference type="ARBA" id="ARBA00008857"/>
    </source>
</evidence>
<comment type="caution">
    <text evidence="6">The sequence shown here is derived from an EMBL/GenBank/DDBJ whole genome shotgun (WGS) entry which is preliminary data.</text>
</comment>
<dbReference type="InterPro" id="IPR010998">
    <property type="entry name" value="Integrase_recombinase_N"/>
</dbReference>
<dbReference type="EMBL" id="JAGSPK010000002">
    <property type="protein sequence ID" value="MBR7792353.1"/>
    <property type="molecule type" value="Genomic_DNA"/>
</dbReference>
<dbReference type="PROSITE" id="PS51898">
    <property type="entry name" value="TYR_RECOMBINASE"/>
    <property type="match status" value="1"/>
</dbReference>
<accession>A0ABS5H0X1</accession>
<name>A0ABS5H0X1_9BURK</name>
<evidence type="ECO:0000313" key="6">
    <source>
        <dbReference type="EMBL" id="MBR7792353.1"/>
    </source>
</evidence>
<organism evidence="6 7">
    <name type="scientific">Undibacterium rivi</name>
    <dbReference type="NCBI Taxonomy" id="2828729"/>
    <lineage>
        <taxon>Bacteria</taxon>
        <taxon>Pseudomonadati</taxon>
        <taxon>Pseudomonadota</taxon>
        <taxon>Betaproteobacteria</taxon>
        <taxon>Burkholderiales</taxon>
        <taxon>Oxalobacteraceae</taxon>
        <taxon>Undibacterium</taxon>
    </lineage>
</organism>
<evidence type="ECO:0000256" key="2">
    <source>
        <dbReference type="ARBA" id="ARBA00022908"/>
    </source>
</evidence>
<evidence type="ECO:0000313" key="7">
    <source>
        <dbReference type="Proteomes" id="UP000682982"/>
    </source>
</evidence>
<dbReference type="RefSeq" id="WP_212678412.1">
    <property type="nucleotide sequence ID" value="NZ_JAGSPK010000002.1"/>
</dbReference>
<protein>
    <submittedName>
        <fullName evidence="6">Tyrosine-type recombinase/integrase</fullName>
    </submittedName>
</protein>
<keyword evidence="2" id="KW-0229">DNA integration</keyword>
<dbReference type="CDD" id="cd00801">
    <property type="entry name" value="INT_P4_C"/>
    <property type="match status" value="1"/>
</dbReference>
<dbReference type="PANTHER" id="PTHR30629:SF2">
    <property type="entry name" value="PROPHAGE INTEGRASE INTS-RELATED"/>
    <property type="match status" value="1"/>
</dbReference>
<proteinExistence type="inferred from homology"/>
<keyword evidence="7" id="KW-1185">Reference proteome</keyword>
<dbReference type="Gene3D" id="1.10.150.130">
    <property type="match status" value="1"/>
</dbReference>
<evidence type="ECO:0000256" key="4">
    <source>
        <dbReference type="ARBA" id="ARBA00023172"/>
    </source>
</evidence>
<dbReference type="InterPro" id="IPR002104">
    <property type="entry name" value="Integrase_catalytic"/>
</dbReference>
<evidence type="ECO:0000259" key="5">
    <source>
        <dbReference type="PROSITE" id="PS51898"/>
    </source>
</evidence>
<comment type="similarity">
    <text evidence="1">Belongs to the 'phage' integrase family.</text>
</comment>
<dbReference type="Pfam" id="PF13356">
    <property type="entry name" value="Arm-DNA-bind_3"/>
    <property type="match status" value="1"/>
</dbReference>
<dbReference type="PANTHER" id="PTHR30629">
    <property type="entry name" value="PROPHAGE INTEGRASE"/>
    <property type="match status" value="1"/>
</dbReference>
<dbReference type="InterPro" id="IPR038488">
    <property type="entry name" value="Integrase_DNA-bd_sf"/>
</dbReference>
<dbReference type="Pfam" id="PF22022">
    <property type="entry name" value="Phage_int_M"/>
    <property type="match status" value="1"/>
</dbReference>
<keyword evidence="4" id="KW-0233">DNA recombination</keyword>
<evidence type="ECO:0000256" key="3">
    <source>
        <dbReference type="ARBA" id="ARBA00023125"/>
    </source>
</evidence>
<dbReference type="InterPro" id="IPR011010">
    <property type="entry name" value="DNA_brk_join_enz"/>
</dbReference>
<sequence>MALTAKQIDAAKPKDKPYKIRDIEGLYLYISAAGSKSWKCDCDVDGRRTTITYGKYPDLSLADARLKNLERKKAPVERVKTAPTFRDVAREWLEKKVPSLSNSKHQHQTITSLEQFISKVGDLAIDKMPRTTLVKAIQEFADTPESARRLAGRVTMVMDYAMDLGYLEQHSASNLTRVLPSVRERRHMACIDISDAPKLFNDIRSMEQGVSKQALLLLAYTFVRTNELIKAKLDEFDFENKVWVIPAERMKLRKPHVVPLTPQSMSIITDLADMTCSEYLLESPVRRGQPITDNSMLFALYRLGYRGKMTGHGFRALASTVLNQQTQFNRDWIERQLAHKETDDVRLAYNRADYYDQRVVMMRWYSNWIDAQI</sequence>
<feature type="domain" description="Tyr recombinase" evidence="5">
    <location>
        <begin position="186"/>
        <end position="362"/>
    </location>
</feature>
<dbReference type="Gene3D" id="3.30.160.390">
    <property type="entry name" value="Integrase, DNA-binding domain"/>
    <property type="match status" value="1"/>
</dbReference>
<dbReference type="InterPro" id="IPR013762">
    <property type="entry name" value="Integrase-like_cat_sf"/>
</dbReference>
<dbReference type="Gene3D" id="1.10.443.10">
    <property type="entry name" value="Intergrase catalytic core"/>
    <property type="match status" value="1"/>
</dbReference>
<gene>
    <name evidence="6" type="ORF">KDM87_07045</name>
</gene>
<reference evidence="6 7" key="1">
    <citation type="submission" date="2021-04" db="EMBL/GenBank/DDBJ databases">
        <title>novel species isolated from subtropical streams in China.</title>
        <authorList>
            <person name="Lu H."/>
        </authorList>
    </citation>
    <scope>NUCLEOTIDE SEQUENCE [LARGE SCALE GENOMIC DNA]</scope>
    <source>
        <strain evidence="6 7">FT147W</strain>
    </source>
</reference>
<dbReference type="InterPro" id="IPR025166">
    <property type="entry name" value="Integrase_DNA_bind_dom"/>
</dbReference>
<dbReference type="InterPro" id="IPR053876">
    <property type="entry name" value="Phage_int_M"/>
</dbReference>
<keyword evidence="3" id="KW-0238">DNA-binding</keyword>
<dbReference type="InterPro" id="IPR050808">
    <property type="entry name" value="Phage_Integrase"/>
</dbReference>
<dbReference type="Proteomes" id="UP000682982">
    <property type="component" value="Unassembled WGS sequence"/>
</dbReference>